<accession>A0A7R9PEI5</accession>
<protein>
    <submittedName>
        <fullName evidence="2">(California timema) hypothetical protein</fullName>
    </submittedName>
</protein>
<reference evidence="2" key="1">
    <citation type="submission" date="2020-11" db="EMBL/GenBank/DDBJ databases">
        <authorList>
            <person name="Tran Van P."/>
        </authorList>
    </citation>
    <scope>NUCLEOTIDE SEQUENCE</scope>
</reference>
<feature type="region of interest" description="Disordered" evidence="1">
    <location>
        <begin position="477"/>
        <end position="522"/>
    </location>
</feature>
<feature type="compositionally biased region" description="Low complexity" evidence="1">
    <location>
        <begin position="340"/>
        <end position="350"/>
    </location>
</feature>
<gene>
    <name evidence="2" type="ORF">TCMB3V08_LOCUS12412</name>
</gene>
<sequence>MSSTNSSVELDVRGLCPFQGTQRTEVLQISEALLYKLKTSLGQAHKQIDNALFLQEEDSCNDYHENSESSPSSDCDSRNDCTYDSTIEPSRQEDSAFTANRRINASQVCSISNPPIDTSMGQMTKKQRYSSQVTPSFEKEETELSGQEEGQFGMVWSQELARNFNKLHVSTSVSVDTLLPPGSEHINQQGKSVVSGTLLPPGSEHINRQGKSVVSGTLLPPDSEHINQQGESVVSETLLPPGSEHINRQGKYVVSETLLPENYEQVNQSRRQASARPEDNKSTKVKCAIGVIDQPISPLVVRELNVDPQQQSVELLSNLHPTVGSRAEIINRTRARRSLKSSNTSNSKGSSNKKWKSQNAPTKIQVDTNVEEIGKQDHQHLQPSTKTEQVSRRKHSEKDLSIVWENPKMGACPDFPQQSQPMRVYSKYKSVNNIPDHPNPRRQISPEMLRPVDGKSICSRQKPQIQNMTGTWMALRDESSQSYSNSRRQQDKLQNKRPGGSILENESQRSSGNQKEKSPPQQLSNFDLQSQLEATKRQQEQMKIDRQRCIGTEPWLDMSEELSETSPDTMECQLQETMPVSCLEPEDWYLDSETSQQQNQPPRAISKPRVCLPEGSVPISLLASMIKGVIRVTNPEDYILSLDKLPEGFWDNDDVMIPWPEERQTDTNIDEQ</sequence>
<feature type="region of interest" description="Disordered" evidence="1">
    <location>
        <begin position="327"/>
        <end position="397"/>
    </location>
</feature>
<evidence type="ECO:0000256" key="1">
    <source>
        <dbReference type="SAM" id="MobiDB-lite"/>
    </source>
</evidence>
<proteinExistence type="predicted"/>
<feature type="region of interest" description="Disordered" evidence="1">
    <location>
        <begin position="61"/>
        <end position="81"/>
    </location>
</feature>
<dbReference type="AlphaFoldDB" id="A0A7R9PEI5"/>
<dbReference type="EMBL" id="OE194732">
    <property type="protein sequence ID" value="CAD7579879.1"/>
    <property type="molecule type" value="Genomic_DNA"/>
</dbReference>
<feature type="compositionally biased region" description="Polar residues" evidence="1">
    <location>
        <begin position="504"/>
        <end position="522"/>
    </location>
</feature>
<name>A0A7R9PEI5_TIMCA</name>
<evidence type="ECO:0000313" key="2">
    <source>
        <dbReference type="EMBL" id="CAD7579879.1"/>
    </source>
</evidence>
<organism evidence="2">
    <name type="scientific">Timema californicum</name>
    <name type="common">California timema</name>
    <name type="synonym">Walking stick</name>
    <dbReference type="NCBI Taxonomy" id="61474"/>
    <lineage>
        <taxon>Eukaryota</taxon>
        <taxon>Metazoa</taxon>
        <taxon>Ecdysozoa</taxon>
        <taxon>Arthropoda</taxon>
        <taxon>Hexapoda</taxon>
        <taxon>Insecta</taxon>
        <taxon>Pterygota</taxon>
        <taxon>Neoptera</taxon>
        <taxon>Polyneoptera</taxon>
        <taxon>Phasmatodea</taxon>
        <taxon>Timematodea</taxon>
        <taxon>Timematoidea</taxon>
        <taxon>Timematidae</taxon>
        <taxon>Timema</taxon>
    </lineage>
</organism>